<keyword evidence="2" id="KW-0238">DNA-binding</keyword>
<keyword evidence="1" id="KW-0805">Transcription regulation</keyword>
<dbReference type="RefSeq" id="WP_148958013.1">
    <property type="nucleotide sequence ID" value="NZ_QSND01000004.1"/>
</dbReference>
<keyword evidence="5" id="KW-0472">Membrane</keyword>
<dbReference type="SUPFAM" id="SSF46689">
    <property type="entry name" value="Homeodomain-like"/>
    <property type="match status" value="2"/>
</dbReference>
<dbReference type="GO" id="GO:0043565">
    <property type="term" value="F:sequence-specific DNA binding"/>
    <property type="evidence" value="ECO:0007669"/>
    <property type="project" value="InterPro"/>
</dbReference>
<proteinExistence type="predicted"/>
<evidence type="ECO:0000256" key="5">
    <source>
        <dbReference type="SAM" id="Phobius"/>
    </source>
</evidence>
<feature type="domain" description="HTH araC/xylS-type" evidence="6">
    <location>
        <begin position="669"/>
        <end position="767"/>
    </location>
</feature>
<dbReference type="SMART" id="SM00342">
    <property type="entry name" value="HTH_ARAC"/>
    <property type="match status" value="1"/>
</dbReference>
<dbReference type="PANTHER" id="PTHR43280">
    <property type="entry name" value="ARAC-FAMILY TRANSCRIPTIONAL REGULATOR"/>
    <property type="match status" value="1"/>
</dbReference>
<dbReference type="Gene3D" id="1.10.10.60">
    <property type="entry name" value="Homeodomain-like"/>
    <property type="match status" value="2"/>
</dbReference>
<dbReference type="PANTHER" id="PTHR43280:SF10">
    <property type="entry name" value="REGULATORY PROTEIN POCR"/>
    <property type="match status" value="1"/>
</dbReference>
<feature type="transmembrane region" description="Helical" evidence="5">
    <location>
        <begin position="296"/>
        <end position="317"/>
    </location>
</feature>
<evidence type="ECO:0000259" key="6">
    <source>
        <dbReference type="PROSITE" id="PS01124"/>
    </source>
</evidence>
<dbReference type="InterPro" id="IPR009057">
    <property type="entry name" value="Homeodomain-like_sf"/>
</dbReference>
<dbReference type="EMBL" id="QSND01000004">
    <property type="protein sequence ID" value="KAA6448534.1"/>
    <property type="molecule type" value="Genomic_DNA"/>
</dbReference>
<evidence type="ECO:0000313" key="7">
    <source>
        <dbReference type="EMBL" id="KAA6448534.1"/>
    </source>
</evidence>
<keyword evidence="5" id="KW-1133">Transmembrane helix</keyword>
<dbReference type="InterPro" id="IPR041522">
    <property type="entry name" value="CdaR_GGDEF"/>
</dbReference>
<evidence type="ECO:0000256" key="2">
    <source>
        <dbReference type="ARBA" id="ARBA00023125"/>
    </source>
</evidence>
<dbReference type="CDD" id="cd12912">
    <property type="entry name" value="PDC2_MCP_like"/>
    <property type="match status" value="1"/>
</dbReference>
<dbReference type="GO" id="GO:0003700">
    <property type="term" value="F:DNA-binding transcription factor activity"/>
    <property type="evidence" value="ECO:0007669"/>
    <property type="project" value="InterPro"/>
</dbReference>
<dbReference type="AlphaFoldDB" id="A0A5M8RNT4"/>
<feature type="transmembrane region" description="Helical" evidence="5">
    <location>
        <begin position="12"/>
        <end position="32"/>
    </location>
</feature>
<evidence type="ECO:0000313" key="8">
    <source>
        <dbReference type="Proteomes" id="UP000324326"/>
    </source>
</evidence>
<reference evidence="7 8" key="1">
    <citation type="submission" date="2018-08" db="EMBL/GenBank/DDBJ databases">
        <title>Bacillus phenotypic plasticity.</title>
        <authorList>
            <person name="Hurtado E."/>
        </authorList>
    </citation>
    <scope>NUCLEOTIDE SEQUENCE [LARGE SCALE GENOMIC DNA]</scope>
    <source>
        <strain evidence="7 8">427</strain>
    </source>
</reference>
<accession>A0A5M8RNT4</accession>
<evidence type="ECO:0000256" key="3">
    <source>
        <dbReference type="ARBA" id="ARBA00023163"/>
    </source>
</evidence>
<evidence type="ECO:0000256" key="4">
    <source>
        <dbReference type="SAM" id="Coils"/>
    </source>
</evidence>
<dbReference type="InterPro" id="IPR018060">
    <property type="entry name" value="HTH_AraC"/>
</dbReference>
<dbReference type="STRING" id="1925020.BTA30_11535"/>
<dbReference type="Pfam" id="PF17853">
    <property type="entry name" value="GGDEF_2"/>
    <property type="match status" value="1"/>
</dbReference>
<keyword evidence="4" id="KW-0175">Coiled coil</keyword>
<gene>
    <name evidence="7" type="ORF">DX927_18355</name>
</gene>
<keyword evidence="3" id="KW-0804">Transcription</keyword>
<comment type="caution">
    <text evidence="7">The sequence shown here is derived from an EMBL/GenBank/DDBJ whole genome shotgun (WGS) entry which is preliminary data.</text>
</comment>
<protein>
    <submittedName>
        <fullName evidence="7">Helix-turn-helix domain-containing protein</fullName>
    </submittedName>
</protein>
<keyword evidence="5" id="KW-0812">Transmembrane</keyword>
<dbReference type="PROSITE" id="PS01124">
    <property type="entry name" value="HTH_ARAC_FAMILY_2"/>
    <property type="match status" value="1"/>
</dbReference>
<dbReference type="Proteomes" id="UP000324326">
    <property type="component" value="Unassembled WGS sequence"/>
</dbReference>
<name>A0A5M8RNT4_9BACI</name>
<evidence type="ECO:0000256" key="1">
    <source>
        <dbReference type="ARBA" id="ARBA00023015"/>
    </source>
</evidence>
<organism evidence="7 8">
    <name type="scientific">Bacillus swezeyi</name>
    <dbReference type="NCBI Taxonomy" id="1925020"/>
    <lineage>
        <taxon>Bacteria</taxon>
        <taxon>Bacillati</taxon>
        <taxon>Bacillota</taxon>
        <taxon>Bacilli</taxon>
        <taxon>Bacillales</taxon>
        <taxon>Bacillaceae</taxon>
        <taxon>Bacillus</taxon>
    </lineage>
</organism>
<feature type="coiled-coil region" evidence="4">
    <location>
        <begin position="347"/>
        <end position="374"/>
    </location>
</feature>
<dbReference type="Gene3D" id="3.30.450.20">
    <property type="entry name" value="PAS domain"/>
    <property type="match status" value="1"/>
</dbReference>
<dbReference type="Pfam" id="PF12833">
    <property type="entry name" value="HTH_18"/>
    <property type="match status" value="1"/>
</dbReference>
<sequence length="772" mass="89179">MKRKQYKFYYKLVTFFFILSTIPVIIVGFFSYQRSAETIEQNVTNEKLQTVGQAQFNIEHILKTVDHSFTNYVRSYPLIQTLSRKITPERFQLYNQINKELNELQTFDTDLSDITLISQEKKWYMNNSGLYNLDQPKLALTVSLYNSLKSRSSWVLEKNNALVATKEGAAGNCPYNINLVKQLPLNSMENKGLAIASIPSCSLVKRMPLKSKTSSMMALDDNGRIMLHPKSSMIGHSIRNEDYFKKIGQLSAKNGQFDTSISNTDYKITYQKSDYNNWIYVSFTTIPELYQQTTSIGWFTFTICAFLLALSLMFSWFGSRHFYRPIKVLYESVSGSAPGTDSAGKDRHGHESEFELIERNIKEMKNKNHDLTIRVKQQVTQLKQYFLTRLLLGKLSEEETKERFKGLGFPDDWSHLAVFTLQIDTLKDTPYEKRDLDVLLFAINSLVERSVPKEKRLPPVVIDKTQTTIMLNRGQSLDRFQQHLKTAASTIQDHIHKELGLCVSIGISQPFTSLSMTKHAYLEGLEALTYRLQSGKRTVIFFEQLDRNKAFLTQFPKQIQNELFEAIKACDQAKAAEKLHLLLESICSENTNPHHCQVAIARLLNNLIEFMHLLGIELFEPDGNKMLYDGIFELTTLEDVESWLNAQIIGKMIETLSVREESQYKNISEKIVHIIQQEFDTDLTLESIAGRLHYNPNYLSSIFRKEMKISFSEYLSSYRHHIAKSWLTETTLSVKEISEKLKYKNPQNFIRSFKKLEGITPGKYRELKNHSA</sequence>